<gene>
    <name evidence="3" type="ORF">H9645_02380</name>
</gene>
<evidence type="ECO:0000313" key="4">
    <source>
        <dbReference type="Proteomes" id="UP000647183"/>
    </source>
</evidence>
<keyword evidence="2" id="KW-0732">Signal</keyword>
<reference evidence="3 4" key="1">
    <citation type="submission" date="2020-08" db="EMBL/GenBank/DDBJ databases">
        <title>A Genomic Blueprint of the Chicken Gut Microbiome.</title>
        <authorList>
            <person name="Gilroy R."/>
            <person name="Ravi A."/>
            <person name="Getino M."/>
            <person name="Pursley I."/>
            <person name="Horton D.L."/>
            <person name="Alikhan N.-F."/>
            <person name="Baker D."/>
            <person name="Gharbi K."/>
            <person name="Hall N."/>
            <person name="Watson M."/>
            <person name="Adriaenssens E.M."/>
            <person name="Foster-Nyarko E."/>
            <person name="Jarju S."/>
            <person name="Secka A."/>
            <person name="Antonio M."/>
            <person name="Oren A."/>
            <person name="Chaudhuri R."/>
            <person name="La Ragione R.M."/>
            <person name="Hildebrand F."/>
            <person name="Pallen M.J."/>
        </authorList>
    </citation>
    <scope>NUCLEOTIDE SEQUENCE [LARGE SCALE GENOMIC DNA]</scope>
    <source>
        <strain evidence="3 4">Sa2BVA3</strain>
    </source>
</reference>
<protein>
    <recommendedName>
        <fullName evidence="5">Lipoprotein</fullName>
    </recommendedName>
</protein>
<keyword evidence="4" id="KW-1185">Reference proteome</keyword>
<accession>A0ABR8UFR2</accession>
<comment type="caution">
    <text evidence="3">The sequence shown here is derived from an EMBL/GenBank/DDBJ whole genome shotgun (WGS) entry which is preliminary data.</text>
</comment>
<feature type="region of interest" description="Disordered" evidence="1">
    <location>
        <begin position="83"/>
        <end position="104"/>
    </location>
</feature>
<organism evidence="3 4">
    <name type="scientific">Luteimonas colneyensis</name>
    <dbReference type="NCBI Taxonomy" id="2762230"/>
    <lineage>
        <taxon>Bacteria</taxon>
        <taxon>Pseudomonadati</taxon>
        <taxon>Pseudomonadota</taxon>
        <taxon>Gammaproteobacteria</taxon>
        <taxon>Lysobacterales</taxon>
        <taxon>Lysobacteraceae</taxon>
        <taxon>Luteimonas</taxon>
    </lineage>
</organism>
<dbReference type="Proteomes" id="UP000647183">
    <property type="component" value="Unassembled WGS sequence"/>
</dbReference>
<evidence type="ECO:0000256" key="2">
    <source>
        <dbReference type="SAM" id="SignalP"/>
    </source>
</evidence>
<feature type="signal peptide" evidence="2">
    <location>
        <begin position="1"/>
        <end position="22"/>
    </location>
</feature>
<dbReference type="RefSeq" id="WP_191728117.1">
    <property type="nucleotide sequence ID" value="NZ_JACSQJ010000001.1"/>
</dbReference>
<sequence length="104" mass="10529">MATSMWNLVVAGVAAGLLAACARGEPAPSRQTGADGVVDDAARAARTHRHAARPDEPSARTALMYRPGPMRAVAAAMRATQRRAQAAAGAKGGAAARPGRVRGS</sequence>
<proteinExistence type="predicted"/>
<feature type="compositionally biased region" description="Low complexity" evidence="1">
    <location>
        <begin position="83"/>
        <end position="98"/>
    </location>
</feature>
<name>A0ABR8UFR2_9GAMM</name>
<evidence type="ECO:0008006" key="5">
    <source>
        <dbReference type="Google" id="ProtNLM"/>
    </source>
</evidence>
<evidence type="ECO:0000256" key="1">
    <source>
        <dbReference type="SAM" id="MobiDB-lite"/>
    </source>
</evidence>
<dbReference type="EMBL" id="JACSQJ010000001">
    <property type="protein sequence ID" value="MBD7986874.1"/>
    <property type="molecule type" value="Genomic_DNA"/>
</dbReference>
<evidence type="ECO:0000313" key="3">
    <source>
        <dbReference type="EMBL" id="MBD7986874.1"/>
    </source>
</evidence>
<feature type="chain" id="PRO_5045165483" description="Lipoprotein" evidence="2">
    <location>
        <begin position="23"/>
        <end position="104"/>
    </location>
</feature>